<keyword evidence="3" id="KW-1185">Reference proteome</keyword>
<dbReference type="EMBL" id="JADGKB010000111">
    <property type="protein sequence ID" value="KAJ3253395.1"/>
    <property type="molecule type" value="Genomic_DNA"/>
</dbReference>
<gene>
    <name evidence="2" type="ORF">HK103_000715</name>
</gene>
<feature type="compositionally biased region" description="Basic and acidic residues" evidence="1">
    <location>
        <begin position="151"/>
        <end position="164"/>
    </location>
</feature>
<evidence type="ECO:0000256" key="1">
    <source>
        <dbReference type="SAM" id="MobiDB-lite"/>
    </source>
</evidence>
<sequence length="250" mass="29157">MQIRNLESRLKKSEASNLELSANLNESTVPLLQQITNLEMKNRELSHDLFNLSKELLDSGKVKEEIKVLQVQIKSLQDELELKEKSVSELALQISSYEKHVLEKEEKINELVNTIAKIQDEREGLIKEKEKILEQHKLALESQQSQSSINSDKDEEVKTEKKNREQLRIEIQQERESSASSPTTPRNTLLLVGQLQTQLKQTKSRYQLLEVQFQQLQQELDQHKSIINETDIYKTRLSDIEKENEDLKKK</sequence>
<comment type="caution">
    <text evidence="2">The sequence shown here is derived from an EMBL/GenBank/DDBJ whole genome shotgun (WGS) entry which is preliminary data.</text>
</comment>
<protein>
    <submittedName>
        <fullName evidence="2">Uncharacterized protein</fullName>
    </submittedName>
</protein>
<evidence type="ECO:0000313" key="3">
    <source>
        <dbReference type="Proteomes" id="UP001210925"/>
    </source>
</evidence>
<name>A0AAD5UBS9_9FUNG</name>
<proteinExistence type="predicted"/>
<feature type="region of interest" description="Disordered" evidence="1">
    <location>
        <begin position="143"/>
        <end position="164"/>
    </location>
</feature>
<dbReference type="AlphaFoldDB" id="A0AAD5UBS9"/>
<dbReference type="Proteomes" id="UP001210925">
    <property type="component" value="Unassembled WGS sequence"/>
</dbReference>
<accession>A0AAD5UBS9</accession>
<evidence type="ECO:0000313" key="2">
    <source>
        <dbReference type="EMBL" id="KAJ3253395.1"/>
    </source>
</evidence>
<reference evidence="2" key="1">
    <citation type="submission" date="2020-05" db="EMBL/GenBank/DDBJ databases">
        <title>Phylogenomic resolution of chytrid fungi.</title>
        <authorList>
            <person name="Stajich J.E."/>
            <person name="Amses K."/>
            <person name="Simmons R."/>
            <person name="Seto K."/>
            <person name="Myers J."/>
            <person name="Bonds A."/>
            <person name="Quandt C.A."/>
            <person name="Barry K."/>
            <person name="Liu P."/>
            <person name="Grigoriev I."/>
            <person name="Longcore J.E."/>
            <person name="James T.Y."/>
        </authorList>
    </citation>
    <scope>NUCLEOTIDE SEQUENCE</scope>
    <source>
        <strain evidence="2">PLAUS21</strain>
    </source>
</reference>
<organism evidence="2 3">
    <name type="scientific">Boothiomyces macroporosus</name>
    <dbReference type="NCBI Taxonomy" id="261099"/>
    <lineage>
        <taxon>Eukaryota</taxon>
        <taxon>Fungi</taxon>
        <taxon>Fungi incertae sedis</taxon>
        <taxon>Chytridiomycota</taxon>
        <taxon>Chytridiomycota incertae sedis</taxon>
        <taxon>Chytridiomycetes</taxon>
        <taxon>Rhizophydiales</taxon>
        <taxon>Terramycetaceae</taxon>
        <taxon>Boothiomyces</taxon>
    </lineage>
</organism>